<dbReference type="FunFam" id="3.40.50.1820:FF:000089">
    <property type="entry name" value="Alpha/beta hydrolase"/>
    <property type="match status" value="1"/>
</dbReference>
<dbReference type="InterPro" id="IPR050300">
    <property type="entry name" value="GDXG_lipolytic_enzyme"/>
</dbReference>
<evidence type="ECO:0000313" key="7">
    <source>
        <dbReference type="Proteomes" id="UP000199205"/>
    </source>
</evidence>
<evidence type="ECO:0000256" key="4">
    <source>
        <dbReference type="SAM" id="MobiDB-lite"/>
    </source>
</evidence>
<dbReference type="InterPro" id="IPR029058">
    <property type="entry name" value="AB_hydrolase_fold"/>
</dbReference>
<comment type="similarity">
    <text evidence="1">Belongs to the 'GDXG' lipolytic enzyme family.</text>
</comment>
<evidence type="ECO:0000259" key="5">
    <source>
        <dbReference type="Pfam" id="PF07859"/>
    </source>
</evidence>
<dbReference type="Pfam" id="PF07859">
    <property type="entry name" value="Abhydrolase_3"/>
    <property type="match status" value="1"/>
</dbReference>
<evidence type="ECO:0000256" key="2">
    <source>
        <dbReference type="ARBA" id="ARBA00022801"/>
    </source>
</evidence>
<evidence type="ECO:0000313" key="6">
    <source>
        <dbReference type="EMBL" id="SCB50435.1"/>
    </source>
</evidence>
<name>A0A1C3XE74_9HYPH</name>
<dbReference type="RefSeq" id="WP_037200227.1">
    <property type="nucleotide sequence ID" value="NZ_FMAF01000033.1"/>
</dbReference>
<reference evidence="6 7" key="1">
    <citation type="submission" date="2016-08" db="EMBL/GenBank/DDBJ databases">
        <authorList>
            <person name="Seilhamer J.J."/>
        </authorList>
    </citation>
    <scope>NUCLEOTIDE SEQUENCE [LARGE SCALE GENOMIC DNA]</scope>
    <source>
        <strain evidence="6 7">P1-7</strain>
    </source>
</reference>
<dbReference type="PROSITE" id="PS01174">
    <property type="entry name" value="LIPASE_GDXG_SER"/>
    <property type="match status" value="1"/>
</dbReference>
<sequence length="321" mass="35330">MTKQPDENARQLLDLGKRSKPRVFEDGTPEQARLDYNAGFLSVQGAKETVTSLEDRQIDGPNGRINLRLYRGIDTPSRDAAALLYLHGGGWMLGNLDSHDEICRWFANIARCVVICPDYRLAPEHRFPVGLADCAATLTYMARNAAELGIDPLRIAVAGDSAGGNLAAVLALMARSGEVPTLVAQLLIYPNTDAAQTADSYRRHGEGFGLTSSTMRWFRDHYVRSSADILDWRVSPLRAESLADVAPAFVLLAEYDILADEGLAYAERLREDGVPVVLRQWPGQIHGFVSMGKYIPVARQAVEEAVAAWRGFEEVSDQTMP</sequence>
<dbReference type="PANTHER" id="PTHR48081">
    <property type="entry name" value="AB HYDROLASE SUPERFAMILY PROTEIN C4A8.06C"/>
    <property type="match status" value="1"/>
</dbReference>
<dbReference type="GO" id="GO:0016787">
    <property type="term" value="F:hydrolase activity"/>
    <property type="evidence" value="ECO:0007669"/>
    <property type="project" value="UniProtKB-KW"/>
</dbReference>
<evidence type="ECO:0000256" key="3">
    <source>
        <dbReference type="PROSITE-ProRule" id="PRU10038"/>
    </source>
</evidence>
<dbReference type="OrthoDB" id="9806180at2"/>
<dbReference type="PANTHER" id="PTHR48081:SF8">
    <property type="entry name" value="ALPHA_BETA HYDROLASE FOLD-3 DOMAIN-CONTAINING PROTEIN-RELATED"/>
    <property type="match status" value="1"/>
</dbReference>
<feature type="region of interest" description="Disordered" evidence="4">
    <location>
        <begin position="1"/>
        <end position="21"/>
    </location>
</feature>
<dbReference type="InterPro" id="IPR033140">
    <property type="entry name" value="Lipase_GDXG_put_SER_AS"/>
</dbReference>
<keyword evidence="2" id="KW-0378">Hydrolase</keyword>
<dbReference type="InterPro" id="IPR002168">
    <property type="entry name" value="Lipase_GDXG_HIS_AS"/>
</dbReference>
<dbReference type="InterPro" id="IPR013094">
    <property type="entry name" value="AB_hydrolase_3"/>
</dbReference>
<evidence type="ECO:0000256" key="1">
    <source>
        <dbReference type="ARBA" id="ARBA00010515"/>
    </source>
</evidence>
<dbReference type="Gene3D" id="3.40.50.1820">
    <property type="entry name" value="alpha/beta hydrolase"/>
    <property type="match status" value="1"/>
</dbReference>
<feature type="active site" evidence="3">
    <location>
        <position position="161"/>
    </location>
</feature>
<gene>
    <name evidence="6" type="ORF">GA0061101_13334</name>
</gene>
<proteinExistence type="inferred from homology"/>
<dbReference type="AlphaFoldDB" id="A0A1C3XE74"/>
<organism evidence="6 7">
    <name type="scientific">Rhizobium lusitanum</name>
    <dbReference type="NCBI Taxonomy" id="293958"/>
    <lineage>
        <taxon>Bacteria</taxon>
        <taxon>Pseudomonadati</taxon>
        <taxon>Pseudomonadota</taxon>
        <taxon>Alphaproteobacteria</taxon>
        <taxon>Hyphomicrobiales</taxon>
        <taxon>Rhizobiaceae</taxon>
        <taxon>Rhizobium/Agrobacterium group</taxon>
        <taxon>Rhizobium</taxon>
    </lineage>
</organism>
<dbReference type="EMBL" id="FMAF01000033">
    <property type="protein sequence ID" value="SCB50435.1"/>
    <property type="molecule type" value="Genomic_DNA"/>
</dbReference>
<feature type="domain" description="Alpha/beta hydrolase fold-3" evidence="5">
    <location>
        <begin position="83"/>
        <end position="289"/>
    </location>
</feature>
<protein>
    <submittedName>
        <fullName evidence="6">Acetyl esterase</fullName>
    </submittedName>
</protein>
<dbReference type="PROSITE" id="PS01173">
    <property type="entry name" value="LIPASE_GDXG_HIS"/>
    <property type="match status" value="1"/>
</dbReference>
<accession>A0A1C3XE74</accession>
<dbReference type="SUPFAM" id="SSF53474">
    <property type="entry name" value="alpha/beta-Hydrolases"/>
    <property type="match status" value="1"/>
</dbReference>
<dbReference type="Proteomes" id="UP000199205">
    <property type="component" value="Unassembled WGS sequence"/>
</dbReference>